<dbReference type="EMBL" id="QMKK01000044">
    <property type="protein sequence ID" value="RAX40043.1"/>
    <property type="molecule type" value="Genomic_DNA"/>
</dbReference>
<dbReference type="SUPFAM" id="SSF51735">
    <property type="entry name" value="NAD(P)-binding Rossmann-fold domains"/>
    <property type="match status" value="1"/>
</dbReference>
<name>A0A329Y9C1_RHITR</name>
<organism evidence="3 4">
    <name type="scientific">Rhizobium tropici</name>
    <dbReference type="NCBI Taxonomy" id="398"/>
    <lineage>
        <taxon>Bacteria</taxon>
        <taxon>Pseudomonadati</taxon>
        <taxon>Pseudomonadota</taxon>
        <taxon>Alphaproteobacteria</taxon>
        <taxon>Hyphomicrobiales</taxon>
        <taxon>Rhizobiaceae</taxon>
        <taxon>Rhizobium/Agrobacterium group</taxon>
        <taxon>Rhizobium</taxon>
    </lineage>
</organism>
<keyword evidence="1" id="KW-0560">Oxidoreductase</keyword>
<evidence type="ECO:0000256" key="2">
    <source>
        <dbReference type="RuleBase" id="RU000363"/>
    </source>
</evidence>
<dbReference type="PRINTS" id="PR00081">
    <property type="entry name" value="GDHRDH"/>
</dbReference>
<dbReference type="OrthoDB" id="9785826at2"/>
<gene>
    <name evidence="3" type="ORF">DQ393_19530</name>
</gene>
<comment type="similarity">
    <text evidence="2">Belongs to the short-chain dehydrogenases/reductases (SDR) family.</text>
</comment>
<dbReference type="InterPro" id="IPR002347">
    <property type="entry name" value="SDR_fam"/>
</dbReference>
<proteinExistence type="inferred from homology"/>
<dbReference type="PANTHER" id="PTHR43157">
    <property type="entry name" value="PHOSPHATIDYLINOSITOL-GLYCAN BIOSYNTHESIS CLASS F PROTEIN-RELATED"/>
    <property type="match status" value="1"/>
</dbReference>
<dbReference type="RefSeq" id="WP_112343386.1">
    <property type="nucleotide sequence ID" value="NZ_QMKK01000044.1"/>
</dbReference>
<sequence length="272" mass="28958">MDMSGKTILITGSTDGVGRRVAERLAETGAKVLVHGRSRARAEEVVSGIRDKGGDAVFYVADFSSLDEVRALADAVERDHERLDVLINNAGIGTSGGGGGRQESRDGHELRFAVNYLAGFLLTRRLLPLLKASAPARIVNVSSVGQQAIDFSDVMLTRGYSGVRAYCQSKLAQIIFTFDLAEELAGSAVTVNCLHPATYMDTTMVREAGVAPLSSVDQGADAILNLAVGSGLEGHTGLYYDGLRPSRAIAQAYDPTARRNLRTLSQSLTRTA</sequence>
<reference evidence="3 4" key="1">
    <citation type="submission" date="2018-06" db="EMBL/GenBank/DDBJ databases">
        <title>Whole Genome Sequence of an efficient microsymbiont, Rhizobium tropici.</title>
        <authorList>
            <person name="Srinivasan R."/>
            <person name="Singh H.V."/>
            <person name="Srivastava R."/>
            <person name="Kumari B."/>
            <person name="Radhakrishna A."/>
        </authorList>
    </citation>
    <scope>NUCLEOTIDE SEQUENCE [LARGE SCALE GENOMIC DNA]</scope>
    <source>
        <strain evidence="3 4">IGFRI Rhizo-19</strain>
    </source>
</reference>
<dbReference type="AlphaFoldDB" id="A0A329Y9C1"/>
<evidence type="ECO:0000313" key="4">
    <source>
        <dbReference type="Proteomes" id="UP000251205"/>
    </source>
</evidence>
<protein>
    <submittedName>
        <fullName evidence="3">3-oxoacyl-ACP reductase</fullName>
    </submittedName>
</protein>
<dbReference type="InterPro" id="IPR036291">
    <property type="entry name" value="NAD(P)-bd_dom_sf"/>
</dbReference>
<dbReference type="Pfam" id="PF00106">
    <property type="entry name" value="adh_short"/>
    <property type="match status" value="1"/>
</dbReference>
<dbReference type="Proteomes" id="UP000251205">
    <property type="component" value="Unassembled WGS sequence"/>
</dbReference>
<dbReference type="PANTHER" id="PTHR43157:SF31">
    <property type="entry name" value="PHOSPHATIDYLINOSITOL-GLYCAN BIOSYNTHESIS CLASS F PROTEIN"/>
    <property type="match status" value="1"/>
</dbReference>
<accession>A0A329Y9C1</accession>
<comment type="caution">
    <text evidence="3">The sequence shown here is derived from an EMBL/GenBank/DDBJ whole genome shotgun (WGS) entry which is preliminary data.</text>
</comment>
<evidence type="ECO:0000256" key="1">
    <source>
        <dbReference type="ARBA" id="ARBA00023002"/>
    </source>
</evidence>
<dbReference type="Gene3D" id="3.40.50.720">
    <property type="entry name" value="NAD(P)-binding Rossmann-like Domain"/>
    <property type="match status" value="1"/>
</dbReference>
<dbReference type="GO" id="GO:0016491">
    <property type="term" value="F:oxidoreductase activity"/>
    <property type="evidence" value="ECO:0007669"/>
    <property type="project" value="UniProtKB-KW"/>
</dbReference>
<evidence type="ECO:0000313" key="3">
    <source>
        <dbReference type="EMBL" id="RAX40043.1"/>
    </source>
</evidence>
<dbReference type="PRINTS" id="PR00080">
    <property type="entry name" value="SDRFAMILY"/>
</dbReference>